<comment type="subcellular location">
    <subcellularLocation>
        <location evidence="9">Cytoplasm</location>
    </subcellularLocation>
    <text evidence="9">The SRP-RNC complex is targeted to the cytoplasmic membrane.</text>
</comment>
<proteinExistence type="inferred from homology"/>
<dbReference type="GO" id="GO:0005525">
    <property type="term" value="F:GTP binding"/>
    <property type="evidence" value="ECO:0007669"/>
    <property type="project" value="UniProtKB-UniRule"/>
</dbReference>
<dbReference type="GO" id="GO:0003924">
    <property type="term" value="F:GTPase activity"/>
    <property type="evidence" value="ECO:0007669"/>
    <property type="project" value="UniProtKB-UniRule"/>
</dbReference>
<feature type="compositionally biased region" description="Gly residues" evidence="10">
    <location>
        <begin position="474"/>
        <end position="487"/>
    </location>
</feature>
<feature type="region of interest" description="Disordered" evidence="10">
    <location>
        <begin position="431"/>
        <end position="511"/>
    </location>
</feature>
<dbReference type="PANTHER" id="PTHR11564:SF5">
    <property type="entry name" value="SIGNAL RECOGNITION PARTICLE SUBUNIT SRP54"/>
    <property type="match status" value="1"/>
</dbReference>
<dbReference type="SMART" id="SM00382">
    <property type="entry name" value="AAA"/>
    <property type="match status" value="1"/>
</dbReference>
<name>A0A810L6I1_9ACTN</name>
<comment type="function">
    <text evidence="9">Involved in targeting and insertion of nascent membrane proteins into the cytoplasmic membrane. Binds to the hydrophobic signal sequence of the ribosome-nascent chain (RNC) as it emerges from the ribosomes. The SRP-RNC complex is then targeted to the cytoplasmic membrane where it interacts with the SRP receptor FtsY.</text>
</comment>
<dbReference type="SUPFAM" id="SSF47446">
    <property type="entry name" value="Signal peptide-binding domain"/>
    <property type="match status" value="1"/>
</dbReference>
<evidence type="ECO:0000256" key="2">
    <source>
        <dbReference type="ARBA" id="ARBA00022741"/>
    </source>
</evidence>
<dbReference type="GO" id="GO:0008312">
    <property type="term" value="F:7S RNA binding"/>
    <property type="evidence" value="ECO:0007669"/>
    <property type="project" value="InterPro"/>
</dbReference>
<dbReference type="OrthoDB" id="9804720at2"/>
<comment type="similarity">
    <text evidence="1 9">Belongs to the GTP-binding SRP family. SRP54 subfamily.</text>
</comment>
<keyword evidence="2 9" id="KW-0547">Nucleotide-binding</keyword>
<dbReference type="NCBIfam" id="TIGR00959">
    <property type="entry name" value="ffh"/>
    <property type="match status" value="1"/>
</dbReference>
<dbReference type="CDD" id="cd18539">
    <property type="entry name" value="SRP_G"/>
    <property type="match status" value="1"/>
</dbReference>
<evidence type="ECO:0000256" key="9">
    <source>
        <dbReference type="HAMAP-Rule" id="MF_00306"/>
    </source>
</evidence>
<dbReference type="InterPro" id="IPR004125">
    <property type="entry name" value="Signal_recog_particle_SRP54_M"/>
</dbReference>
<dbReference type="HAMAP" id="MF_00306">
    <property type="entry name" value="SRP54"/>
    <property type="match status" value="1"/>
</dbReference>
<dbReference type="Gene3D" id="1.20.120.140">
    <property type="entry name" value="Signal recognition particle SRP54, nucleotide-binding domain"/>
    <property type="match status" value="1"/>
</dbReference>
<dbReference type="InterPro" id="IPR004780">
    <property type="entry name" value="SRP"/>
</dbReference>
<feature type="compositionally biased region" description="Basic residues" evidence="10">
    <location>
        <begin position="439"/>
        <end position="458"/>
    </location>
</feature>
<dbReference type="Pfam" id="PF02881">
    <property type="entry name" value="SRP54_N"/>
    <property type="match status" value="1"/>
</dbReference>
<comment type="catalytic activity">
    <reaction evidence="8 9">
        <text>GTP + H2O = GDP + phosphate + H(+)</text>
        <dbReference type="Rhea" id="RHEA:19669"/>
        <dbReference type="ChEBI" id="CHEBI:15377"/>
        <dbReference type="ChEBI" id="CHEBI:15378"/>
        <dbReference type="ChEBI" id="CHEBI:37565"/>
        <dbReference type="ChEBI" id="CHEBI:43474"/>
        <dbReference type="ChEBI" id="CHEBI:58189"/>
        <dbReference type="EC" id="3.6.5.4"/>
    </reaction>
</comment>
<dbReference type="Pfam" id="PF00448">
    <property type="entry name" value="SRP54"/>
    <property type="match status" value="1"/>
</dbReference>
<evidence type="ECO:0000256" key="3">
    <source>
        <dbReference type="ARBA" id="ARBA00022801"/>
    </source>
</evidence>
<organism evidence="12 13">
    <name type="scientific">Actinocatenispora sera</name>
    <dbReference type="NCBI Taxonomy" id="390989"/>
    <lineage>
        <taxon>Bacteria</taxon>
        <taxon>Bacillati</taxon>
        <taxon>Actinomycetota</taxon>
        <taxon>Actinomycetes</taxon>
        <taxon>Micromonosporales</taxon>
        <taxon>Micromonosporaceae</taxon>
        <taxon>Actinocatenispora</taxon>
    </lineage>
</organism>
<dbReference type="InterPro" id="IPR000897">
    <property type="entry name" value="SRP54_GTPase_dom"/>
</dbReference>
<keyword evidence="3 9" id="KW-0378">Hydrolase</keyword>
<dbReference type="InterPro" id="IPR042101">
    <property type="entry name" value="SRP54_N_sf"/>
</dbReference>
<dbReference type="InterPro" id="IPR027417">
    <property type="entry name" value="P-loop_NTPase"/>
</dbReference>
<feature type="domain" description="SRP54-type proteins GTP-binding" evidence="11">
    <location>
        <begin position="271"/>
        <end position="284"/>
    </location>
</feature>
<gene>
    <name evidence="9 12" type="primary">ffh</name>
    <name evidence="12" type="ORF">Asera_52220</name>
</gene>
<dbReference type="PANTHER" id="PTHR11564">
    <property type="entry name" value="SIGNAL RECOGNITION PARTICLE 54K PROTEIN SRP54"/>
    <property type="match status" value="1"/>
</dbReference>
<dbReference type="EMBL" id="AP023354">
    <property type="protein sequence ID" value="BCJ31114.1"/>
    <property type="molecule type" value="Genomic_DNA"/>
</dbReference>
<comment type="domain">
    <text evidence="9">Composed of three domains: the N-terminal N domain, which is responsible for interactions with the ribosome, the central G domain, which binds GTP, and the C-terminal M domain, which binds the RNA and the signal sequence of the RNC.</text>
</comment>
<dbReference type="InterPro" id="IPR022941">
    <property type="entry name" value="SRP54"/>
</dbReference>
<dbReference type="Proteomes" id="UP000680750">
    <property type="component" value="Chromosome"/>
</dbReference>
<dbReference type="GO" id="GO:0006614">
    <property type="term" value="P:SRP-dependent cotranslational protein targeting to membrane"/>
    <property type="evidence" value="ECO:0007669"/>
    <property type="project" value="InterPro"/>
</dbReference>
<keyword evidence="7 9" id="KW-0687">Ribonucleoprotein</keyword>
<evidence type="ECO:0000256" key="6">
    <source>
        <dbReference type="ARBA" id="ARBA00023135"/>
    </source>
</evidence>
<keyword evidence="4 9" id="KW-0694">RNA-binding</keyword>
<dbReference type="Gene3D" id="1.10.260.30">
    <property type="entry name" value="Signal recognition particle, SRP54 subunit, M-domain"/>
    <property type="match status" value="1"/>
</dbReference>
<protein>
    <recommendedName>
        <fullName evidence="9">Signal recognition particle protein</fullName>
        <ecNumber evidence="9">3.6.5.4</ecNumber>
    </recommendedName>
    <alternativeName>
        <fullName evidence="9">Fifty-four homolog</fullName>
    </alternativeName>
</protein>
<dbReference type="EC" id="3.6.5.4" evidence="9"/>
<evidence type="ECO:0000256" key="5">
    <source>
        <dbReference type="ARBA" id="ARBA00023134"/>
    </source>
</evidence>
<feature type="compositionally biased region" description="Low complexity" evidence="10">
    <location>
        <begin position="459"/>
        <end position="469"/>
    </location>
</feature>
<dbReference type="RefSeq" id="WP_030448112.1">
    <property type="nucleotide sequence ID" value="NZ_AP023354.1"/>
</dbReference>
<dbReference type="SUPFAM" id="SSF52540">
    <property type="entry name" value="P-loop containing nucleoside triphosphate hydrolases"/>
    <property type="match status" value="1"/>
</dbReference>
<feature type="binding site" evidence="9">
    <location>
        <begin position="250"/>
        <end position="253"/>
    </location>
    <ligand>
        <name>GTP</name>
        <dbReference type="ChEBI" id="CHEBI:37565"/>
    </ligand>
</feature>
<feature type="binding site" evidence="9">
    <location>
        <begin position="192"/>
        <end position="196"/>
    </location>
    <ligand>
        <name>GTP</name>
        <dbReference type="ChEBI" id="CHEBI:37565"/>
    </ligand>
</feature>
<accession>A0A810L6I1</accession>
<evidence type="ECO:0000256" key="4">
    <source>
        <dbReference type="ARBA" id="ARBA00022884"/>
    </source>
</evidence>
<evidence type="ECO:0000313" key="12">
    <source>
        <dbReference type="EMBL" id="BCJ31114.1"/>
    </source>
</evidence>
<evidence type="ECO:0000256" key="1">
    <source>
        <dbReference type="ARBA" id="ARBA00005450"/>
    </source>
</evidence>
<evidence type="ECO:0000256" key="10">
    <source>
        <dbReference type="SAM" id="MobiDB-lite"/>
    </source>
</evidence>
<dbReference type="InterPro" id="IPR003593">
    <property type="entry name" value="AAA+_ATPase"/>
</dbReference>
<evidence type="ECO:0000313" key="13">
    <source>
        <dbReference type="Proteomes" id="UP000680750"/>
    </source>
</evidence>
<dbReference type="PROSITE" id="PS00300">
    <property type="entry name" value="SRP54"/>
    <property type="match status" value="1"/>
</dbReference>
<evidence type="ECO:0000256" key="7">
    <source>
        <dbReference type="ARBA" id="ARBA00023274"/>
    </source>
</evidence>
<dbReference type="KEGG" id="aser:Asera_52220"/>
<dbReference type="Gene3D" id="3.40.50.300">
    <property type="entry name" value="P-loop containing nucleotide triphosphate hydrolases"/>
    <property type="match status" value="1"/>
</dbReference>
<feature type="binding site" evidence="9">
    <location>
        <begin position="107"/>
        <end position="114"/>
    </location>
    <ligand>
        <name>GTP</name>
        <dbReference type="ChEBI" id="CHEBI:37565"/>
    </ligand>
</feature>
<comment type="subunit">
    <text evidence="9">Part of the signal recognition particle protein translocation system, which is composed of SRP and FtsY.</text>
</comment>
<dbReference type="InterPro" id="IPR013822">
    <property type="entry name" value="Signal_recog_particl_SRP54_hlx"/>
</dbReference>
<keyword evidence="5 9" id="KW-0342">GTP-binding</keyword>
<dbReference type="SMART" id="SM00962">
    <property type="entry name" value="SRP54"/>
    <property type="match status" value="1"/>
</dbReference>
<dbReference type="SMART" id="SM00963">
    <property type="entry name" value="SRP54_N"/>
    <property type="match status" value="1"/>
</dbReference>
<dbReference type="AlphaFoldDB" id="A0A810L6I1"/>
<dbReference type="Pfam" id="PF02978">
    <property type="entry name" value="SRP_SPB"/>
    <property type="match status" value="1"/>
</dbReference>
<dbReference type="InterPro" id="IPR036891">
    <property type="entry name" value="Signal_recog_part_SRP54_M_sf"/>
</dbReference>
<reference evidence="12" key="1">
    <citation type="submission" date="2020-08" db="EMBL/GenBank/DDBJ databases">
        <title>Whole genome shotgun sequence of Actinocatenispora sera NBRC 101916.</title>
        <authorList>
            <person name="Komaki H."/>
            <person name="Tamura T."/>
        </authorList>
    </citation>
    <scope>NUCLEOTIDE SEQUENCE</scope>
    <source>
        <strain evidence="12">NBRC 101916</strain>
    </source>
</reference>
<keyword evidence="6 9" id="KW-0733">Signal recognition particle</keyword>
<dbReference type="GO" id="GO:0048500">
    <property type="term" value="C:signal recognition particle"/>
    <property type="evidence" value="ECO:0007669"/>
    <property type="project" value="UniProtKB-UniRule"/>
</dbReference>
<evidence type="ECO:0000256" key="8">
    <source>
        <dbReference type="ARBA" id="ARBA00048027"/>
    </source>
</evidence>
<keyword evidence="9" id="KW-0963">Cytoplasm</keyword>
<keyword evidence="13" id="KW-1185">Reference proteome</keyword>
<sequence>MFDSLTERLSGIFTQLRGKGRLSEADIDATAREIRLALLEADVALPVVKEFIARVKERARGAEVSQALNPAQQVIKIVHEELVGVLGGEERRLSFAKQPPTVIMLAGLQGAGKTTLAGKLGRWLREQGHTPLLVAADLQRPNAVNQLQIVGERAGVEVYAPQPGNGVGDPIQVAADSIDHAKRVQRDVVVIDTAGRLGVDAEMMAQAASIRDVTSPDEVLFVIDAMIGQDAVATAEAFRDGVGITGVVLSKLDGDARGGAALSVRQVTGQPIMFASTGEKLEDFDVFYPERMASRILGMGDVLTLIEQAEKVFEADQQERMTAKLVGGEQFTLDDFLEQLIAIRRMGPIGNLLSMMPGAGQLKDQIADIDDKHLDRVTAIIRSMTPAERGTPKIINGSRRVRIATGSGTTVTDVNQLLERFTEAQKMMKQMGGMMGLPGRRKATKSPKNKRKGKKGKQQNRQPRSGGMPALPPGLGGLPGAGAGGSGDGKDNGLPPGFQMPKIDLSKFGKK</sequence>
<evidence type="ECO:0000259" key="11">
    <source>
        <dbReference type="PROSITE" id="PS00300"/>
    </source>
</evidence>